<dbReference type="Gene3D" id="1.25.10.10">
    <property type="entry name" value="Leucine-rich Repeat Variant"/>
    <property type="match status" value="1"/>
</dbReference>
<name>A0A453LSV2_AEGTS</name>
<dbReference type="AlphaFoldDB" id="A0A453LSV2"/>
<reference evidence="2" key="3">
    <citation type="journal article" date="2017" name="Nature">
        <title>Genome sequence of the progenitor of the wheat D genome Aegilops tauschii.</title>
        <authorList>
            <person name="Luo M.C."/>
            <person name="Gu Y.Q."/>
            <person name="Puiu D."/>
            <person name="Wang H."/>
            <person name="Twardziok S.O."/>
            <person name="Deal K.R."/>
            <person name="Huo N."/>
            <person name="Zhu T."/>
            <person name="Wang L."/>
            <person name="Wang Y."/>
            <person name="McGuire P.E."/>
            <person name="Liu S."/>
            <person name="Long H."/>
            <person name="Ramasamy R.K."/>
            <person name="Rodriguez J.C."/>
            <person name="Van S.L."/>
            <person name="Yuan L."/>
            <person name="Wang Z."/>
            <person name="Xia Z."/>
            <person name="Xiao L."/>
            <person name="Anderson O.D."/>
            <person name="Ouyang S."/>
            <person name="Liang Y."/>
            <person name="Zimin A.V."/>
            <person name="Pertea G."/>
            <person name="Qi P."/>
            <person name="Bennetzen J.L."/>
            <person name="Dai X."/>
            <person name="Dawson M.W."/>
            <person name="Muller H.G."/>
            <person name="Kugler K."/>
            <person name="Rivarola-Duarte L."/>
            <person name="Spannagl M."/>
            <person name="Mayer K.F.X."/>
            <person name="Lu F.H."/>
            <person name="Bevan M.W."/>
            <person name="Leroy P."/>
            <person name="Li P."/>
            <person name="You F.M."/>
            <person name="Sun Q."/>
            <person name="Liu Z."/>
            <person name="Lyons E."/>
            <person name="Wicker T."/>
            <person name="Salzberg S.L."/>
            <person name="Devos K.M."/>
            <person name="Dvorak J."/>
        </authorList>
    </citation>
    <scope>NUCLEOTIDE SEQUENCE [LARGE SCALE GENOMIC DNA]</scope>
    <source>
        <strain evidence="2">cv. AL8/78</strain>
    </source>
</reference>
<reference evidence="2" key="4">
    <citation type="submission" date="2019-03" db="UniProtKB">
        <authorList>
            <consortium name="EnsemblPlants"/>
        </authorList>
    </citation>
    <scope>IDENTIFICATION</scope>
</reference>
<dbReference type="GO" id="GO:0007165">
    <property type="term" value="P:signal transduction"/>
    <property type="evidence" value="ECO:0007669"/>
    <property type="project" value="InterPro"/>
</dbReference>
<keyword evidence="1" id="KW-0812">Transmembrane</keyword>
<dbReference type="GO" id="GO:0000159">
    <property type="term" value="C:protein phosphatase type 2A complex"/>
    <property type="evidence" value="ECO:0007669"/>
    <property type="project" value="InterPro"/>
</dbReference>
<dbReference type="PANTHER" id="PTHR10257">
    <property type="entry name" value="SERINE/THREONINE PROTEIN PHOSPHATASE 2A PP2A REGULATORY SUBUNIT B"/>
    <property type="match status" value="1"/>
</dbReference>
<reference evidence="3" key="2">
    <citation type="journal article" date="2017" name="Nat. Plants">
        <title>The Aegilops tauschii genome reveals multiple impacts of transposons.</title>
        <authorList>
            <person name="Zhao G."/>
            <person name="Zou C."/>
            <person name="Li K."/>
            <person name="Wang K."/>
            <person name="Li T."/>
            <person name="Gao L."/>
            <person name="Zhang X."/>
            <person name="Wang H."/>
            <person name="Yang Z."/>
            <person name="Liu X."/>
            <person name="Jiang W."/>
            <person name="Mao L."/>
            <person name="Kong X."/>
            <person name="Jiao Y."/>
            <person name="Jia J."/>
        </authorList>
    </citation>
    <scope>NUCLEOTIDE SEQUENCE [LARGE SCALE GENOMIC DNA]</scope>
    <source>
        <strain evidence="3">cv. AL8/78</strain>
    </source>
</reference>
<keyword evidence="3" id="KW-1185">Reference proteome</keyword>
<proteinExistence type="predicted"/>
<organism evidence="2 3">
    <name type="scientific">Aegilops tauschii subsp. strangulata</name>
    <name type="common">Goatgrass</name>
    <dbReference type="NCBI Taxonomy" id="200361"/>
    <lineage>
        <taxon>Eukaryota</taxon>
        <taxon>Viridiplantae</taxon>
        <taxon>Streptophyta</taxon>
        <taxon>Embryophyta</taxon>
        <taxon>Tracheophyta</taxon>
        <taxon>Spermatophyta</taxon>
        <taxon>Magnoliopsida</taxon>
        <taxon>Liliopsida</taxon>
        <taxon>Poales</taxon>
        <taxon>Poaceae</taxon>
        <taxon>BOP clade</taxon>
        <taxon>Pooideae</taxon>
        <taxon>Triticodae</taxon>
        <taxon>Triticeae</taxon>
        <taxon>Triticinae</taxon>
        <taxon>Aegilops</taxon>
    </lineage>
</organism>
<protein>
    <submittedName>
        <fullName evidence="2">Uncharacterized protein</fullName>
    </submittedName>
</protein>
<reference evidence="3" key="1">
    <citation type="journal article" date="2014" name="Science">
        <title>Ancient hybridizations among the ancestral genomes of bread wheat.</title>
        <authorList>
            <consortium name="International Wheat Genome Sequencing Consortium,"/>
            <person name="Marcussen T."/>
            <person name="Sandve S.R."/>
            <person name="Heier L."/>
            <person name="Spannagl M."/>
            <person name="Pfeifer M."/>
            <person name="Jakobsen K.S."/>
            <person name="Wulff B.B."/>
            <person name="Steuernagel B."/>
            <person name="Mayer K.F."/>
            <person name="Olsen O.A."/>
        </authorList>
    </citation>
    <scope>NUCLEOTIDE SEQUENCE [LARGE SCALE GENOMIC DNA]</scope>
    <source>
        <strain evidence="3">cv. AL8/78</strain>
    </source>
</reference>
<evidence type="ECO:0000313" key="2">
    <source>
        <dbReference type="EnsemblPlants" id="AET5Gv20898500.21"/>
    </source>
</evidence>
<dbReference type="InterPro" id="IPR002554">
    <property type="entry name" value="PP2A_B56"/>
</dbReference>
<evidence type="ECO:0000313" key="3">
    <source>
        <dbReference type="Proteomes" id="UP000015105"/>
    </source>
</evidence>
<feature type="transmembrane region" description="Helical" evidence="1">
    <location>
        <begin position="50"/>
        <end position="72"/>
    </location>
</feature>
<dbReference type="Pfam" id="PF01603">
    <property type="entry name" value="B56"/>
    <property type="match status" value="1"/>
</dbReference>
<dbReference type="EnsemblPlants" id="AET5Gv20898500.21">
    <property type="protein sequence ID" value="AET5Gv20898500.21"/>
    <property type="gene ID" value="AET5Gv20898500"/>
</dbReference>
<reference evidence="2" key="5">
    <citation type="journal article" date="2021" name="G3 (Bethesda)">
        <title>Aegilops tauschii genome assembly Aet v5.0 features greater sequence contiguity and improved annotation.</title>
        <authorList>
            <person name="Wang L."/>
            <person name="Zhu T."/>
            <person name="Rodriguez J.C."/>
            <person name="Deal K.R."/>
            <person name="Dubcovsky J."/>
            <person name="McGuire P.E."/>
            <person name="Lux T."/>
            <person name="Spannagl M."/>
            <person name="Mayer K.F.X."/>
            <person name="Baldrich P."/>
            <person name="Meyers B.C."/>
            <person name="Huo N."/>
            <person name="Gu Y.Q."/>
            <person name="Zhou H."/>
            <person name="Devos K.M."/>
            <person name="Bennetzen J.L."/>
            <person name="Unver T."/>
            <person name="Budak H."/>
            <person name="Gulick P.J."/>
            <person name="Galiba G."/>
            <person name="Kalapos B."/>
            <person name="Nelson D.R."/>
            <person name="Li P."/>
            <person name="You F.M."/>
            <person name="Luo M.C."/>
            <person name="Dvorak J."/>
        </authorList>
    </citation>
    <scope>NUCLEOTIDE SEQUENCE [LARGE SCALE GENOMIC DNA]</scope>
    <source>
        <strain evidence="2">cv. AL8/78</strain>
    </source>
</reference>
<dbReference type="SUPFAM" id="SSF48371">
    <property type="entry name" value="ARM repeat"/>
    <property type="match status" value="1"/>
</dbReference>
<dbReference type="InterPro" id="IPR011989">
    <property type="entry name" value="ARM-like"/>
</dbReference>
<accession>A0A453LSV2</accession>
<dbReference type="InterPro" id="IPR016024">
    <property type="entry name" value="ARM-type_fold"/>
</dbReference>
<dbReference type="Proteomes" id="UP000015105">
    <property type="component" value="Chromosome 5D"/>
</dbReference>
<dbReference type="Gramene" id="AET5Gv20898500.21">
    <property type="protein sequence ID" value="AET5Gv20898500.21"/>
    <property type="gene ID" value="AET5Gv20898500"/>
</dbReference>
<keyword evidence="1" id="KW-0472">Membrane</keyword>
<dbReference type="PANTHER" id="PTHR10257:SF120">
    <property type="entry name" value="SERINE_THREONINE PROTEIN PHOSPHATASE 2A REGULATORY SUBUNIT"/>
    <property type="match status" value="1"/>
</dbReference>
<keyword evidence="1" id="KW-1133">Transmembrane helix</keyword>
<dbReference type="GO" id="GO:0019888">
    <property type="term" value="F:protein phosphatase regulator activity"/>
    <property type="evidence" value="ECO:0007669"/>
    <property type="project" value="InterPro"/>
</dbReference>
<sequence length="78" mass="8638">MCLGELEEILEATQPAEFQKCMVPLFRQIAGCLNNSHFQGLFGISSRKLFLAWLSIVAATLVKARALISAWVKSTPRS</sequence>
<evidence type="ECO:0000256" key="1">
    <source>
        <dbReference type="SAM" id="Phobius"/>
    </source>
</evidence>